<dbReference type="EMBL" id="QPJD01000012">
    <property type="protein sequence ID" value="RCW44234.1"/>
    <property type="molecule type" value="Genomic_DNA"/>
</dbReference>
<gene>
    <name evidence="1" type="ORF">DFP97_11298</name>
</gene>
<dbReference type="Proteomes" id="UP000252415">
    <property type="component" value="Unassembled WGS sequence"/>
</dbReference>
<sequence length="51" mass="5864">MTPIDELKQYLTKMRQHGLPVVSVDYVLGKLREAEVQDMPLRPPEESIKAI</sequence>
<dbReference type="AlphaFoldDB" id="A0A368VST7"/>
<name>A0A368VST7_9BACL</name>
<proteinExistence type="predicted"/>
<dbReference type="RefSeq" id="WP_181873583.1">
    <property type="nucleotide sequence ID" value="NZ_QPJD01000012.1"/>
</dbReference>
<evidence type="ECO:0000313" key="2">
    <source>
        <dbReference type="Proteomes" id="UP000252415"/>
    </source>
</evidence>
<comment type="caution">
    <text evidence="1">The sequence shown here is derived from an EMBL/GenBank/DDBJ whole genome shotgun (WGS) entry which is preliminary data.</text>
</comment>
<reference evidence="1 2" key="1">
    <citation type="submission" date="2018-07" db="EMBL/GenBank/DDBJ databases">
        <title>Genomic Encyclopedia of Type Strains, Phase III (KMG-III): the genomes of soil and plant-associated and newly described type strains.</title>
        <authorList>
            <person name="Whitman W."/>
        </authorList>
    </citation>
    <scope>NUCLEOTIDE SEQUENCE [LARGE SCALE GENOMIC DNA]</scope>
    <source>
        <strain evidence="1 2">CECT 7506</strain>
    </source>
</reference>
<protein>
    <submittedName>
        <fullName evidence="1">Uncharacterized protein</fullName>
    </submittedName>
</protein>
<accession>A0A368VST7</accession>
<evidence type="ECO:0000313" key="1">
    <source>
        <dbReference type="EMBL" id="RCW44234.1"/>
    </source>
</evidence>
<keyword evidence="2" id="KW-1185">Reference proteome</keyword>
<organism evidence="1 2">
    <name type="scientific">Paenibacillus prosopidis</name>
    <dbReference type="NCBI Taxonomy" id="630520"/>
    <lineage>
        <taxon>Bacteria</taxon>
        <taxon>Bacillati</taxon>
        <taxon>Bacillota</taxon>
        <taxon>Bacilli</taxon>
        <taxon>Bacillales</taxon>
        <taxon>Paenibacillaceae</taxon>
        <taxon>Paenibacillus</taxon>
    </lineage>
</organism>